<name>A0A9P0D7Q2_9CUCU</name>
<dbReference type="Proteomes" id="UP001153636">
    <property type="component" value="Chromosome 6"/>
</dbReference>
<accession>A0A9P0D7Q2</accession>
<sequence>MKMQNCVCDIAAIRGEEVNKPQEENVPEDIDSMEIETNPTPVKSKCKKNRKRRKGRLEKMCATANYKTFDKLLENALNDTIFAVSNVKILPHKNINLGSIIISLTNSAKHVKVLHRFGHICSYDVLEELETEATYSCMQASNVCPSTVITKKGLHCCAFDNFDRFIESASNKTTLNDTVGIVYQDIIKNEGCDVIEERNDEIKN</sequence>
<protein>
    <submittedName>
        <fullName evidence="1">Uncharacterized protein</fullName>
    </submittedName>
</protein>
<evidence type="ECO:0000313" key="1">
    <source>
        <dbReference type="EMBL" id="CAH1111752.1"/>
    </source>
</evidence>
<gene>
    <name evidence="1" type="ORF">PSYICH_LOCUS12941</name>
</gene>
<evidence type="ECO:0000313" key="2">
    <source>
        <dbReference type="Proteomes" id="UP001153636"/>
    </source>
</evidence>
<organism evidence="1 2">
    <name type="scientific">Psylliodes chrysocephalus</name>
    <dbReference type="NCBI Taxonomy" id="3402493"/>
    <lineage>
        <taxon>Eukaryota</taxon>
        <taxon>Metazoa</taxon>
        <taxon>Ecdysozoa</taxon>
        <taxon>Arthropoda</taxon>
        <taxon>Hexapoda</taxon>
        <taxon>Insecta</taxon>
        <taxon>Pterygota</taxon>
        <taxon>Neoptera</taxon>
        <taxon>Endopterygota</taxon>
        <taxon>Coleoptera</taxon>
        <taxon>Polyphaga</taxon>
        <taxon>Cucujiformia</taxon>
        <taxon>Chrysomeloidea</taxon>
        <taxon>Chrysomelidae</taxon>
        <taxon>Galerucinae</taxon>
        <taxon>Alticini</taxon>
        <taxon>Psylliodes</taxon>
    </lineage>
</organism>
<proteinExistence type="predicted"/>
<dbReference type="EMBL" id="OV651818">
    <property type="protein sequence ID" value="CAH1111752.1"/>
    <property type="molecule type" value="Genomic_DNA"/>
</dbReference>
<reference evidence="1" key="1">
    <citation type="submission" date="2022-01" db="EMBL/GenBank/DDBJ databases">
        <authorList>
            <person name="King R."/>
        </authorList>
    </citation>
    <scope>NUCLEOTIDE SEQUENCE</scope>
</reference>
<dbReference type="AlphaFoldDB" id="A0A9P0D7Q2"/>
<dbReference type="OrthoDB" id="5989318at2759"/>
<keyword evidence="2" id="KW-1185">Reference proteome</keyword>